<dbReference type="Pfam" id="PF26135">
    <property type="entry name" value="YuzI"/>
    <property type="match status" value="1"/>
</dbReference>
<dbReference type="InterPro" id="IPR058887">
    <property type="entry name" value="YuzI-like"/>
</dbReference>
<accession>A0A4Y7WXM6</accession>
<dbReference type="PROSITE" id="PS51257">
    <property type="entry name" value="PROKAR_LIPOPROTEIN"/>
    <property type="match status" value="1"/>
</dbReference>
<keyword evidence="1" id="KW-0472">Membrane</keyword>
<reference evidence="2" key="1">
    <citation type="submission" date="2015-08" db="EMBL/GenBank/DDBJ databases">
        <title>Complete DNA Sequence of Pseudomonas syringae pv. actinidiae, the Causal Agent of Kiwifruit Canker Disease.</title>
        <authorList>
            <person name="Rikkerink E.H.A."/>
            <person name="Fineran P.C."/>
        </authorList>
    </citation>
    <scope>NUCLEOTIDE SEQUENCE</scope>
    <source>
        <strain evidence="2">DSM 13666</strain>
    </source>
</reference>
<organism evidence="2">
    <name type="scientific">Halalkalibacterium halodurans</name>
    <name type="common">Bacillus halodurans</name>
    <dbReference type="NCBI Taxonomy" id="86665"/>
    <lineage>
        <taxon>Bacteria</taxon>
        <taxon>Bacillati</taxon>
        <taxon>Bacillota</taxon>
        <taxon>Bacilli</taxon>
        <taxon>Bacillales</taxon>
        <taxon>Bacillaceae</taxon>
        <taxon>Halalkalibacterium (ex Joshi et al. 2022)</taxon>
    </lineage>
</organism>
<gene>
    <name evidence="2" type="ORF">AMD02_05350</name>
</gene>
<sequence>MIRFVLAFIGLCAGLYGCISLLAYLSLLTTGYSFTHYVLFIVFRFELYLMILGFSLFVAALLFPDIRRRKRRGRY</sequence>
<keyword evidence="1" id="KW-1133">Transmembrane helix</keyword>
<evidence type="ECO:0000256" key="1">
    <source>
        <dbReference type="SAM" id="Phobius"/>
    </source>
</evidence>
<dbReference type="EMBL" id="LILD01000001">
    <property type="protein sequence ID" value="KOO38352.1"/>
    <property type="molecule type" value="Genomic_DNA"/>
</dbReference>
<accession>A0A0M0KIB3</accession>
<feature type="transmembrane region" description="Helical" evidence="1">
    <location>
        <begin position="37"/>
        <end position="63"/>
    </location>
</feature>
<comment type="caution">
    <text evidence="2">The sequence shown here is derived from an EMBL/GenBank/DDBJ whole genome shotgun (WGS) entry which is preliminary data.</text>
</comment>
<feature type="transmembrane region" description="Helical" evidence="1">
    <location>
        <begin position="5"/>
        <end position="25"/>
    </location>
</feature>
<evidence type="ECO:0008006" key="3">
    <source>
        <dbReference type="Google" id="ProtNLM"/>
    </source>
</evidence>
<dbReference type="GeneID" id="87598400"/>
<dbReference type="AlphaFoldDB" id="A0A0M0KIB3"/>
<dbReference type="PATRIC" id="fig|136160.3.peg.1359"/>
<proteinExistence type="predicted"/>
<evidence type="ECO:0000313" key="2">
    <source>
        <dbReference type="EMBL" id="KOO38352.1"/>
    </source>
</evidence>
<keyword evidence="1" id="KW-0812">Transmembrane</keyword>
<dbReference type="RefSeq" id="WP_041820753.1">
    <property type="nucleotide sequence ID" value="NZ_CP040441.1"/>
</dbReference>
<protein>
    <recommendedName>
        <fullName evidence="3">Lipoprotein</fullName>
    </recommendedName>
</protein>
<name>A0A0M0KIB3_ALKHA</name>